<evidence type="ECO:0000313" key="3">
    <source>
        <dbReference type="Proteomes" id="UP001429100"/>
    </source>
</evidence>
<gene>
    <name evidence="2" type="ORF">GY17_00000001</name>
</gene>
<organism evidence="2 3">
    <name type="scientific">Cryptosporidium hominis</name>
    <dbReference type="NCBI Taxonomy" id="237895"/>
    <lineage>
        <taxon>Eukaryota</taxon>
        <taxon>Sar</taxon>
        <taxon>Alveolata</taxon>
        <taxon>Apicomplexa</taxon>
        <taxon>Conoidasida</taxon>
        <taxon>Coccidia</taxon>
        <taxon>Eucoccidiorida</taxon>
        <taxon>Eimeriorina</taxon>
        <taxon>Cryptosporidiidae</taxon>
        <taxon>Cryptosporidium</taxon>
    </lineage>
</organism>
<keyword evidence="1" id="KW-0732">Signal</keyword>
<name>A0ABX5BI90_CRYHO</name>
<accession>A0ABX5BI90</accession>
<reference evidence="2 3" key="2">
    <citation type="submission" date="2017-10" db="EMBL/GenBank/DDBJ databases">
        <title>Consistent, comparative and evidence-based genome annotation and re-annotation for the closely-related species, Cryptosporidium parvum, C. hominis and C. tyzzeri.</title>
        <authorList>
            <person name="Baptista R.P."/>
            <person name="Li Y."/>
            <person name="Sateriale A."/>
            <person name="Striepen B."/>
            <person name="Kissinger J.C."/>
        </authorList>
    </citation>
    <scope>NUCLEOTIDE SEQUENCE [LARGE SCALE GENOMIC DNA]</scope>
    <source>
        <strain evidence="2">30976</strain>
    </source>
</reference>
<evidence type="ECO:0000313" key="2">
    <source>
        <dbReference type="EMBL" id="PPS97696.1"/>
    </source>
</evidence>
<comment type="caution">
    <text evidence="2">The sequence shown here is derived from an EMBL/GenBank/DDBJ whole genome shotgun (WGS) entry which is preliminary data.</text>
</comment>
<dbReference type="EMBL" id="JTAI01000007">
    <property type="protein sequence ID" value="PPS97696.1"/>
    <property type="molecule type" value="Genomic_DNA"/>
</dbReference>
<feature type="signal peptide" evidence="1">
    <location>
        <begin position="1"/>
        <end position="22"/>
    </location>
</feature>
<protein>
    <submittedName>
        <fullName evidence="2">Uncharacterized protein</fullName>
    </submittedName>
</protein>
<evidence type="ECO:0000256" key="1">
    <source>
        <dbReference type="SAM" id="SignalP"/>
    </source>
</evidence>
<reference evidence="2 3" key="1">
    <citation type="submission" date="2014-11" db="EMBL/GenBank/DDBJ databases">
        <title>Comparative genomic analysis of Cryptosporidium hominis reveals occurrence of genetic recombination in virulent subtypes.</title>
        <authorList>
            <person name="Guo Y."/>
            <person name="Tang K."/>
            <person name="Frace M."/>
            <person name="Li N."/>
            <person name="Roellig D.M."/>
            <person name="Sammons S."/>
            <person name="Knipe K."/>
            <person name="Rowe L."/>
            <person name="Feng Y."/>
            <person name="Xiao L."/>
        </authorList>
    </citation>
    <scope>NUCLEOTIDE SEQUENCE [LARGE SCALE GENOMIC DNA]</scope>
    <source>
        <strain evidence="2">30976</strain>
    </source>
</reference>
<dbReference type="Proteomes" id="UP001429100">
    <property type="component" value="Unassembled WGS sequence"/>
</dbReference>
<sequence>MKLFFILTFFLTICLEIWETEGNRLQIPYKKKRLTKGLKWKKRKDSKKNEDENEDEEAYENQIYNTGPLLLVSIIAKTNTIYPYVGNASNKKKCKEIKNVVFYAYTTKLFYVAEVECKKDVIIHGENGEFSFDFEDKEFFVNTDIIVTRKTIKHPSYVKVTSYKVGEVPLHCPSVNNLNTALIDRSFDVKIDQKYIKHLELVFIGIVKKTTLEIEFPLVDVETGSIKNYQFSEFSYIIYEGSQIFTSIPIIGGNICDIKVSSTIKCSPGSPINFIYELENGNLVSNQVKVLTINLFGKHVYQDQNLNKLLERVKKALIDDND</sequence>
<feature type="chain" id="PRO_5047466356" evidence="1">
    <location>
        <begin position="23"/>
        <end position="322"/>
    </location>
</feature>
<keyword evidence="3" id="KW-1185">Reference proteome</keyword>
<proteinExistence type="predicted"/>